<comment type="caution">
    <text evidence="1">The sequence shown here is derived from an EMBL/GenBank/DDBJ whole genome shotgun (WGS) entry which is preliminary data.</text>
</comment>
<gene>
    <name evidence="1" type="ORF">EAS62_20215</name>
</gene>
<keyword evidence="2" id="KW-1185">Reference proteome</keyword>
<evidence type="ECO:0000313" key="2">
    <source>
        <dbReference type="Proteomes" id="UP000289946"/>
    </source>
</evidence>
<proteinExistence type="predicted"/>
<protein>
    <submittedName>
        <fullName evidence="1">Uncharacterized protein</fullName>
    </submittedName>
</protein>
<dbReference type="Proteomes" id="UP000289946">
    <property type="component" value="Unassembled WGS sequence"/>
</dbReference>
<reference evidence="1 2" key="1">
    <citation type="submission" date="2018-10" db="EMBL/GenBank/DDBJ databases">
        <title>Bradyrhizobium sp. nov., isolated from effective nodules of peanut in China.</title>
        <authorList>
            <person name="Li Y."/>
        </authorList>
    </citation>
    <scope>NUCLEOTIDE SEQUENCE [LARGE SCALE GENOMIC DNA]</scope>
    <source>
        <strain evidence="1 2">CCBAU 51781</strain>
    </source>
</reference>
<name>A0ABY0DI38_9BRAD</name>
<accession>A0ABY0DI38</accession>
<organism evidence="1 2">
    <name type="scientific">Bradyrhizobium zhanjiangense</name>
    <dbReference type="NCBI Taxonomy" id="1325107"/>
    <lineage>
        <taxon>Bacteria</taxon>
        <taxon>Pseudomonadati</taxon>
        <taxon>Pseudomonadota</taxon>
        <taxon>Alphaproteobacteria</taxon>
        <taxon>Hyphomicrobiales</taxon>
        <taxon>Nitrobacteraceae</taxon>
        <taxon>Bradyrhizobium</taxon>
    </lineage>
</organism>
<evidence type="ECO:0000313" key="1">
    <source>
        <dbReference type="EMBL" id="RXG93024.1"/>
    </source>
</evidence>
<sequence>MSYSVELIVDGYVKLNDRGELEALLAHRKELLTQLHGVTGVDPKQAIGQVSQEIAVIERALAALGRSQA</sequence>
<dbReference type="EMBL" id="RDRA01000011">
    <property type="protein sequence ID" value="RXG93024.1"/>
    <property type="molecule type" value="Genomic_DNA"/>
</dbReference>